<dbReference type="AlphaFoldDB" id="A0A2N2F4D9"/>
<proteinExistence type="predicted"/>
<dbReference type="GO" id="GO:0016740">
    <property type="term" value="F:transferase activity"/>
    <property type="evidence" value="ECO:0007669"/>
    <property type="project" value="UniProtKB-KW"/>
</dbReference>
<gene>
    <name evidence="1" type="ORF">CVU76_03430</name>
</gene>
<evidence type="ECO:0000313" key="2">
    <source>
        <dbReference type="Proteomes" id="UP000233417"/>
    </source>
</evidence>
<organism evidence="1 2">
    <name type="scientific">Candidatus Dojkabacteria bacterium HGW-Dojkabacteria-1</name>
    <dbReference type="NCBI Taxonomy" id="2013761"/>
    <lineage>
        <taxon>Bacteria</taxon>
        <taxon>Candidatus Dojkabacteria</taxon>
    </lineage>
</organism>
<dbReference type="GO" id="GO:0016884">
    <property type="term" value="F:carbon-nitrogen ligase activity, with glutamine as amido-N-donor"/>
    <property type="evidence" value="ECO:0007669"/>
    <property type="project" value="InterPro"/>
</dbReference>
<dbReference type="Gene3D" id="1.10.10.410">
    <property type="match status" value="1"/>
</dbReference>
<dbReference type="EMBL" id="PHAO01000001">
    <property type="protein sequence ID" value="PKN03049.1"/>
    <property type="molecule type" value="Genomic_DNA"/>
</dbReference>
<dbReference type="Gene3D" id="1.10.1510.10">
    <property type="entry name" value="Uncharacterised protein YqeY/AIM41 PF09424, N-terminal domain"/>
    <property type="match status" value="1"/>
</dbReference>
<protein>
    <submittedName>
        <fullName evidence="1">Aspartyl-tRNA amidotransferase</fullName>
    </submittedName>
</protein>
<dbReference type="InterPro" id="IPR003789">
    <property type="entry name" value="Asn/Gln_tRNA_amidoTrase-B-like"/>
</dbReference>
<dbReference type="InterPro" id="IPR023168">
    <property type="entry name" value="GatB_Yqey_C_2"/>
</dbReference>
<accession>A0A2N2F4D9</accession>
<dbReference type="InterPro" id="IPR019004">
    <property type="entry name" value="YqeY/Aim41"/>
</dbReference>
<dbReference type="PANTHER" id="PTHR28055:SF1">
    <property type="entry name" value="ALTERED INHERITANCE OF MITOCHONDRIA PROTEIN 41, MITOCHONDRIAL"/>
    <property type="match status" value="1"/>
</dbReference>
<keyword evidence="1" id="KW-0808">Transferase</keyword>
<dbReference type="PANTHER" id="PTHR28055">
    <property type="entry name" value="ALTERED INHERITANCE OF MITOCHONDRIA PROTEIN 41, MITOCHONDRIAL"/>
    <property type="match status" value="1"/>
</dbReference>
<evidence type="ECO:0000313" key="1">
    <source>
        <dbReference type="EMBL" id="PKN03049.1"/>
    </source>
</evidence>
<dbReference type="Pfam" id="PF09424">
    <property type="entry name" value="YqeY"/>
    <property type="match status" value="1"/>
</dbReference>
<name>A0A2N2F4D9_9BACT</name>
<dbReference type="InterPro" id="IPR042184">
    <property type="entry name" value="YqeY/Aim41_N"/>
</dbReference>
<sequence length="147" mass="16627">MPLLDDIRKDMFSASKAGNTSESEILKMVLAVVKNEEISKGDKLSEDEIVKVLRKESKKIQDSINEFTKMNRNDLVEKEKSQLEVLEKYLPALLDESKVREIVKKAVETSNAQDMRDMGKVMGIAMKELNGKADGNKVREIVQELLS</sequence>
<dbReference type="SUPFAM" id="SSF89095">
    <property type="entry name" value="GatB/YqeY motif"/>
    <property type="match status" value="1"/>
</dbReference>
<dbReference type="Proteomes" id="UP000233417">
    <property type="component" value="Unassembled WGS sequence"/>
</dbReference>
<reference evidence="1 2" key="1">
    <citation type="journal article" date="2017" name="ISME J.">
        <title>Potential for microbial H2 and metal transformations associated with novel bacteria and archaea in deep terrestrial subsurface sediments.</title>
        <authorList>
            <person name="Hernsdorf A.W."/>
            <person name="Amano Y."/>
            <person name="Miyakawa K."/>
            <person name="Ise K."/>
            <person name="Suzuki Y."/>
            <person name="Anantharaman K."/>
            <person name="Probst A."/>
            <person name="Burstein D."/>
            <person name="Thomas B.C."/>
            <person name="Banfield J.F."/>
        </authorList>
    </citation>
    <scope>NUCLEOTIDE SEQUENCE [LARGE SCALE GENOMIC DNA]</scope>
    <source>
        <strain evidence="1">HGW-Dojkabacteria-1</strain>
    </source>
</reference>
<comment type="caution">
    <text evidence="1">The sequence shown here is derived from an EMBL/GenBank/DDBJ whole genome shotgun (WGS) entry which is preliminary data.</text>
</comment>